<evidence type="ECO:0000256" key="1">
    <source>
        <dbReference type="SAM" id="Phobius"/>
    </source>
</evidence>
<feature type="transmembrane region" description="Helical" evidence="1">
    <location>
        <begin position="415"/>
        <end position="435"/>
    </location>
</feature>
<organism evidence="2 3">
    <name type="scientific">Venustampulla echinocandica</name>
    <dbReference type="NCBI Taxonomy" id="2656787"/>
    <lineage>
        <taxon>Eukaryota</taxon>
        <taxon>Fungi</taxon>
        <taxon>Dikarya</taxon>
        <taxon>Ascomycota</taxon>
        <taxon>Pezizomycotina</taxon>
        <taxon>Leotiomycetes</taxon>
        <taxon>Helotiales</taxon>
        <taxon>Pleuroascaceae</taxon>
        <taxon>Venustampulla</taxon>
    </lineage>
</organism>
<dbReference type="AlphaFoldDB" id="A0A370T9Q6"/>
<dbReference type="Proteomes" id="UP000254866">
    <property type="component" value="Unassembled WGS sequence"/>
</dbReference>
<protein>
    <recommendedName>
        <fullName evidence="4">Magnesium transport protein CorA, transmembrane region</fullName>
    </recommendedName>
</protein>
<keyword evidence="3" id="KW-1185">Reference proteome</keyword>
<gene>
    <name evidence="2" type="ORF">BP5553_10268</name>
</gene>
<reference evidence="2 3" key="1">
    <citation type="journal article" date="2018" name="IMA Fungus">
        <title>IMA Genome-F 9: Draft genome sequence of Annulohypoxylon stygium, Aspergillus mulundensis, Berkeleyomyces basicola (syn. Thielaviopsis basicola), Ceratocystis smalleyi, two Cercospora beticola strains, Coleophoma cylindrospora, Fusarium fracticaudum, Phialophora cf. hyalina, and Morchella septimelata.</title>
        <authorList>
            <person name="Wingfield B.D."/>
            <person name="Bills G.F."/>
            <person name="Dong Y."/>
            <person name="Huang W."/>
            <person name="Nel W.J."/>
            <person name="Swalarsk-Parry B.S."/>
            <person name="Vaghefi N."/>
            <person name="Wilken P.M."/>
            <person name="An Z."/>
            <person name="de Beer Z.W."/>
            <person name="De Vos L."/>
            <person name="Chen L."/>
            <person name="Duong T.A."/>
            <person name="Gao Y."/>
            <person name="Hammerbacher A."/>
            <person name="Kikkert J.R."/>
            <person name="Li Y."/>
            <person name="Li H."/>
            <person name="Li K."/>
            <person name="Li Q."/>
            <person name="Liu X."/>
            <person name="Ma X."/>
            <person name="Naidoo K."/>
            <person name="Pethybridge S.J."/>
            <person name="Sun J."/>
            <person name="Steenkamp E.T."/>
            <person name="van der Nest M.A."/>
            <person name="van Wyk S."/>
            <person name="Wingfield M.J."/>
            <person name="Xiong C."/>
            <person name="Yue Q."/>
            <person name="Zhang X."/>
        </authorList>
    </citation>
    <scope>NUCLEOTIDE SEQUENCE [LARGE SCALE GENOMIC DNA]</scope>
    <source>
        <strain evidence="2 3">BP 5553</strain>
    </source>
</reference>
<comment type="caution">
    <text evidence="2">The sequence shown here is derived from an EMBL/GenBank/DDBJ whole genome shotgun (WGS) entry which is preliminary data.</text>
</comment>
<dbReference type="GeneID" id="43603117"/>
<dbReference type="EMBL" id="NPIC01000015">
    <property type="protein sequence ID" value="RDL30390.1"/>
    <property type="molecule type" value="Genomic_DNA"/>
</dbReference>
<accession>A0A370T9Q6</accession>
<name>A0A370T9Q6_9HELO</name>
<proteinExistence type="predicted"/>
<keyword evidence="1" id="KW-1133">Transmembrane helix</keyword>
<dbReference type="Gene3D" id="1.20.58.340">
    <property type="entry name" value="Magnesium transport protein CorA, transmembrane region"/>
    <property type="match status" value="1"/>
</dbReference>
<dbReference type="STRING" id="2656787.A0A370T9Q6"/>
<evidence type="ECO:0000313" key="2">
    <source>
        <dbReference type="EMBL" id="RDL30390.1"/>
    </source>
</evidence>
<evidence type="ECO:0008006" key="4">
    <source>
        <dbReference type="Google" id="ProtNLM"/>
    </source>
</evidence>
<dbReference type="OrthoDB" id="2830640at2759"/>
<feature type="transmembrane region" description="Helical" evidence="1">
    <location>
        <begin position="376"/>
        <end position="395"/>
    </location>
</feature>
<sequence length="475" mass="54503">MDGLANFHFQQSVSSSKYVREETSYLEMFSYSDPTLNTIEEHPLDPEGIIDFVNRSGTFQERILPDGVTLIGGMRLLLQKNSRHPETFAPNSISIEPQIYTAMINGLQLPPEAIEMSACVGPLFWSSYVKSDQDSNLHLVYRKSDVRKKGYTRGWELILGHNINTAITTGFLKGTPSSDIVECIKHLKSGIADISHPLILPLIILGHDSSSKAEIKQREARDWLRRLEYAIIARRMTDPDLENYVENGVMDVEAINRDLTECNSQVLWKRPEAYLRIVESMELTATKFINILSVSRRNESIEILQTRILSRLDLYRKKWQGMETYSNTTLKRLDLQRAAFTTLIAQRESKLNFEMAGDQKRLAWATKRDSSSMKGLSLLATVLLPGAYLSSIFSTTFFNFQNAQDMTSVISPRFWIYWVVTVPVTCLIVGLWYMWEKRRMMRYEREDMDLDDGAAKMEEAIMAAMRKRTMSKTPV</sequence>
<evidence type="ECO:0000313" key="3">
    <source>
        <dbReference type="Proteomes" id="UP000254866"/>
    </source>
</evidence>
<dbReference type="RefSeq" id="XP_031864915.1">
    <property type="nucleotide sequence ID" value="XM_032018891.1"/>
</dbReference>
<keyword evidence="1" id="KW-0472">Membrane</keyword>
<keyword evidence="1" id="KW-0812">Transmembrane</keyword>